<proteinExistence type="predicted"/>
<reference evidence="3" key="1">
    <citation type="submission" date="2009-10" db="EMBL/GenBank/DDBJ databases">
        <authorList>
            <person name="Weinstock G."/>
            <person name="Sodergren E."/>
            <person name="Clifton S."/>
            <person name="Fulton L."/>
            <person name="Fulton B."/>
            <person name="Courtney L."/>
            <person name="Fronick C."/>
            <person name="Harrison M."/>
            <person name="Strong C."/>
            <person name="Farmer C."/>
            <person name="Delahaunty K."/>
            <person name="Markovic C."/>
            <person name="Hall O."/>
            <person name="Minx P."/>
            <person name="Tomlinson C."/>
            <person name="Mitreva M."/>
            <person name="Nelson J."/>
            <person name="Hou S."/>
            <person name="Wollam A."/>
            <person name="Pepin K.H."/>
            <person name="Johnson M."/>
            <person name="Bhonagiri V."/>
            <person name="Nash W.E."/>
            <person name="Warren W."/>
            <person name="Chinwalla A."/>
            <person name="Mardis E.R."/>
            <person name="Wilson R.K."/>
        </authorList>
    </citation>
    <scope>NUCLEOTIDE SEQUENCE [LARGE SCALE GENOMIC DNA]</scope>
    <source>
        <strain evidence="3">ATCC 700122</strain>
    </source>
</reference>
<feature type="compositionally biased region" description="Low complexity" evidence="1">
    <location>
        <begin position="1027"/>
        <end position="1036"/>
    </location>
</feature>
<keyword evidence="2" id="KW-1133">Transmembrane helix</keyword>
<feature type="compositionally biased region" description="Low complexity" evidence="1">
    <location>
        <begin position="53"/>
        <end position="65"/>
    </location>
</feature>
<keyword evidence="4" id="KW-1185">Reference proteome</keyword>
<sequence length="1336" mass="136767">MHQEPQRPTMGVREMVKAYRIHARRAKSSKRGVTAVLLAFVLAFSMVPTAAAAGPEEPAESQEGQTVSAPENADSAAEAPDVQVAFAPPVSPEDDEESATHEAASENAVPTEADDAGEPSAPASFDKDFKDGKTGIRAHVSIKNPSENDDPEGYAFSVKELSGPQRVDALSRAGIDDASGVAAFALSFAKDGKEYSFADADAVDAWLPGTEGSSVVRLSDGKAKRLSASRDADALKVRTNGMGCFVVAPPAAEEDHGAADADAASDDAVVEESSDDGHAFQQTPPASDGTDAGEGSNAGASVANGSAILHSAFAFEGGGLPYSSAELAPGTYTVSANISMMTPLGIPGYTTNPTNPEGIGGKAGIPDMPVSQNATLVVGADGSRTLTVDLVNPVFTVQRAQNGANLSVLDAVYVPIEQKADDEDYNQRVAQAGVTQRISRLTLGLNDWSGLYRFGGWSVYATTLNTFFPNAAYPAISSLDVSVDLKTAVKKVEGDRTWSFEDDATGVSLDVRADAGSSSIGSLDKASLRVRKIDDASTRAAVSALLSQRYVSVPDFALYDVQLIADGDPVALDGKTATHLSMPASSGSSLDSYANGMLTDLAGTIENGRISAAPGALGTFVLASSEDCEKRKWSRTLKDPATGVSMSYATDGTPETPLIASTPEESCQMLEWYSEYLSLPAVNKADEATRKSALALIKQEGSLANPELSGIYAAGMSMEALMGVPANLLGGGITLSDACNPTSMAIPMVSPDSSVYLVTGTVGSGLTKVKKLSATVDGGYGIVSLTKESTGMSAAAVPLFNAAANFDGTAQGPLSSSSEIGYLVVASAGSVSPEEPPSDTLSPGTYEVTANLAMPGQYNPAIKGLTVYANSPDNPFGPTIDENSDVTVKEAVPSAPMKANARIVVSKDGKKTLVLPVRNPIFTTQSLGTCATLSDIRTERVKPTAGGGSFSGTYGRMKDRIHMMSATLPADASSGIGTYDFKGSVLYAVPLDLTLAPSGDVSLQLTVDYGSMKKVSDSTDVPAFARPGESPSDPGIDPGPTPDTPNPGFDPSNPGGGSNPGDDPSSNDPAATDKPSGESGTLAAGTYTVSANIWVDKSTAGLPLQPHFTNPSFPPKDPVSDNATLKVESDGHAYVTVPIVIQDRIMHVKSIGGLNIVDSSSSGGGLTSITVDLGVLDASDKVIRKNCSASIELGSLARTIIGGEVNRNWSCFFQVNFSGVPNSGGGTIPAAALAAMNGETSAQSSGAVKAAKDDVSDAAAKAAEEARAARDAAGTSAASASGGAVASAVSDIADAAARNPVAAAVAGLCALAAIGGASYVLIRRRMQGMRAVEGGE</sequence>
<feature type="region of interest" description="Disordered" evidence="1">
    <location>
        <begin position="1015"/>
        <end position="1082"/>
    </location>
</feature>
<keyword evidence="2" id="KW-0472">Membrane</keyword>
<feature type="compositionally biased region" description="Acidic residues" evidence="1">
    <location>
        <begin position="263"/>
        <end position="274"/>
    </location>
</feature>
<feature type="region of interest" description="Disordered" evidence="1">
    <location>
        <begin position="253"/>
        <end position="298"/>
    </location>
</feature>
<name>D0WE23_SLAES</name>
<dbReference type="STRING" id="649764.HMPREF0762_00047"/>
<protein>
    <recommendedName>
        <fullName evidence="5">MBG domain-containing protein</fullName>
    </recommendedName>
</protein>
<dbReference type="eggNOG" id="ENOG5030JHQ">
    <property type="taxonomic scope" value="Bacteria"/>
</dbReference>
<evidence type="ECO:0000256" key="2">
    <source>
        <dbReference type="SAM" id="Phobius"/>
    </source>
</evidence>
<gene>
    <name evidence="3" type="ORF">HMPREF0762_00047</name>
</gene>
<feature type="region of interest" description="Disordered" evidence="1">
    <location>
        <begin position="53"/>
        <end position="130"/>
    </location>
</feature>
<evidence type="ECO:0000313" key="4">
    <source>
        <dbReference type="Proteomes" id="UP000006001"/>
    </source>
</evidence>
<evidence type="ECO:0008006" key="5">
    <source>
        <dbReference type="Google" id="ProtNLM"/>
    </source>
</evidence>
<dbReference type="Proteomes" id="UP000006001">
    <property type="component" value="Unassembled WGS sequence"/>
</dbReference>
<organism evidence="3 4">
    <name type="scientific">Slackia exigua (strain ATCC 700122 / DSM 15923 / CIP 105133 / JCM 11022 / KCTC 5966 / S-7)</name>
    <dbReference type="NCBI Taxonomy" id="649764"/>
    <lineage>
        <taxon>Bacteria</taxon>
        <taxon>Bacillati</taxon>
        <taxon>Actinomycetota</taxon>
        <taxon>Coriobacteriia</taxon>
        <taxon>Eggerthellales</taxon>
        <taxon>Eggerthellaceae</taxon>
        <taxon>Slackia</taxon>
    </lineage>
</organism>
<comment type="caution">
    <text evidence="3">The sequence shown here is derived from an EMBL/GenBank/DDBJ whole genome shotgun (WGS) entry which is preliminary data.</text>
</comment>
<feature type="transmembrane region" description="Helical" evidence="2">
    <location>
        <begin position="1301"/>
        <end position="1322"/>
    </location>
</feature>
<evidence type="ECO:0000256" key="1">
    <source>
        <dbReference type="SAM" id="MobiDB-lite"/>
    </source>
</evidence>
<evidence type="ECO:0000313" key="3">
    <source>
        <dbReference type="EMBL" id="EEZ61961.1"/>
    </source>
</evidence>
<keyword evidence="2" id="KW-0812">Transmembrane</keyword>
<feature type="compositionally biased region" description="Low complexity" evidence="1">
    <location>
        <begin position="1060"/>
        <end position="1069"/>
    </location>
</feature>
<dbReference type="EMBL" id="ACUX02000004">
    <property type="protein sequence ID" value="EEZ61961.1"/>
    <property type="molecule type" value="Genomic_DNA"/>
</dbReference>
<accession>D0WE23</accession>
<dbReference type="HOGENOM" id="CLU_258694_0_0_11"/>